<dbReference type="AlphaFoldDB" id="A0A8J6TC16"/>
<accession>A0A8J6TC16</accession>
<organism evidence="2 3">
    <name type="scientific">Candidatus Desulfobia pelagia</name>
    <dbReference type="NCBI Taxonomy" id="2841692"/>
    <lineage>
        <taxon>Bacteria</taxon>
        <taxon>Pseudomonadati</taxon>
        <taxon>Thermodesulfobacteriota</taxon>
        <taxon>Desulfobulbia</taxon>
        <taxon>Desulfobulbales</taxon>
        <taxon>Desulfobulbaceae</taxon>
        <taxon>Candidatus Desulfobia</taxon>
    </lineage>
</organism>
<proteinExistence type="predicted"/>
<dbReference type="EMBL" id="JACNJZ010000094">
    <property type="protein sequence ID" value="MBC8317629.1"/>
    <property type="molecule type" value="Genomic_DNA"/>
</dbReference>
<evidence type="ECO:0000313" key="3">
    <source>
        <dbReference type="Proteomes" id="UP000614424"/>
    </source>
</evidence>
<reference evidence="2 3" key="1">
    <citation type="submission" date="2020-08" db="EMBL/GenBank/DDBJ databases">
        <title>Bridging the membrane lipid divide: bacteria of the FCB group superphylum have the potential to synthesize archaeal ether lipids.</title>
        <authorList>
            <person name="Villanueva L."/>
            <person name="Von Meijenfeldt F.A.B."/>
            <person name="Westbye A.B."/>
            <person name="Yadav S."/>
            <person name="Hopmans E.C."/>
            <person name="Dutilh B.E."/>
            <person name="Sinninghe Damste J.S."/>
        </authorList>
    </citation>
    <scope>NUCLEOTIDE SEQUENCE [LARGE SCALE GENOMIC DNA]</scope>
    <source>
        <strain evidence="2">NIOZ-UU47</strain>
    </source>
</reference>
<name>A0A8J6TC16_9BACT</name>
<keyword evidence="1" id="KW-0732">Signal</keyword>
<protein>
    <recommendedName>
        <fullName evidence="4">PepSY domain-containing protein</fullName>
    </recommendedName>
</protein>
<gene>
    <name evidence="2" type="ORF">H8E41_06955</name>
</gene>
<feature type="chain" id="PRO_5035265880" description="PepSY domain-containing protein" evidence="1">
    <location>
        <begin position="25"/>
        <end position="109"/>
    </location>
</feature>
<evidence type="ECO:0000256" key="1">
    <source>
        <dbReference type="SAM" id="SignalP"/>
    </source>
</evidence>
<feature type="signal peptide" evidence="1">
    <location>
        <begin position="1"/>
        <end position="24"/>
    </location>
</feature>
<dbReference type="PROSITE" id="PS51257">
    <property type="entry name" value="PROKAR_LIPOPROTEIN"/>
    <property type="match status" value="1"/>
</dbReference>
<dbReference type="Proteomes" id="UP000614424">
    <property type="component" value="Unassembled WGS sequence"/>
</dbReference>
<evidence type="ECO:0008006" key="4">
    <source>
        <dbReference type="Google" id="ProtNLM"/>
    </source>
</evidence>
<comment type="caution">
    <text evidence="2">The sequence shown here is derived from an EMBL/GenBank/DDBJ whole genome shotgun (WGS) entry which is preliminary data.</text>
</comment>
<sequence>MFARVLLSSILIFSIFLFSGCAGKSSDQQKAAIDPAAAEATEQSQQNPCEAVIAEAVSDARTTMRIVTKSCEGNTVEATPVWGLNYKGAVHVRVLDKNGTQIEDTYVNP</sequence>
<evidence type="ECO:0000313" key="2">
    <source>
        <dbReference type="EMBL" id="MBC8317629.1"/>
    </source>
</evidence>